<reference evidence="2 3" key="1">
    <citation type="journal article" date="2014" name="PLoS Genet.">
        <title>Phylogenetically driven sequencing of extremely halophilic archaea reveals strategies for static and dynamic osmo-response.</title>
        <authorList>
            <person name="Becker E.A."/>
            <person name="Seitzer P.M."/>
            <person name="Tritt A."/>
            <person name="Larsen D."/>
            <person name="Krusor M."/>
            <person name="Yao A.I."/>
            <person name="Wu D."/>
            <person name="Madern D."/>
            <person name="Eisen J.A."/>
            <person name="Darling A.E."/>
            <person name="Facciotti M.T."/>
        </authorList>
    </citation>
    <scope>NUCLEOTIDE SEQUENCE [LARGE SCALE GENOMIC DNA]</scope>
    <source>
        <strain evidence="2 3">ATCC BAA-1513</strain>
    </source>
</reference>
<dbReference type="STRING" id="1230453.C453_04059"/>
<evidence type="ECO:0000313" key="2">
    <source>
        <dbReference type="EMBL" id="ELZ87496.1"/>
    </source>
</evidence>
<dbReference type="PATRIC" id="fig|1230453.4.peg.771"/>
<proteinExistence type="predicted"/>
<sequence length="134" mass="14008">MSEAPPSPGETLGQDETVAASHVAAEGAPAAETMGSASTVRNLLFATEPHRPLDAIESPWDPQRGGPKRLVRGLQKMADVDGIPAIVDVGLGTLETFVLVRERAEQKQSDDSTGQNDREPLDPDLAALVGEGGV</sequence>
<evidence type="ECO:0000313" key="3">
    <source>
        <dbReference type="Proteomes" id="UP000011612"/>
    </source>
</evidence>
<gene>
    <name evidence="2" type="ORF">C453_04059</name>
</gene>
<accession>M0HSR3</accession>
<dbReference type="EMBL" id="AOLK01000011">
    <property type="protein sequence ID" value="ELZ87496.1"/>
    <property type="molecule type" value="Genomic_DNA"/>
</dbReference>
<comment type="caution">
    <text evidence="2">The sequence shown here is derived from an EMBL/GenBank/DDBJ whole genome shotgun (WGS) entry which is preliminary data.</text>
</comment>
<dbReference type="OrthoDB" id="291334at2157"/>
<feature type="compositionally biased region" description="Basic and acidic residues" evidence="1">
    <location>
        <begin position="103"/>
        <end position="121"/>
    </location>
</feature>
<dbReference type="RefSeq" id="WP_008322890.1">
    <property type="nucleotide sequence ID" value="NZ_AOLK01000011.1"/>
</dbReference>
<feature type="region of interest" description="Disordered" evidence="1">
    <location>
        <begin position="103"/>
        <end position="134"/>
    </location>
</feature>
<evidence type="ECO:0000256" key="1">
    <source>
        <dbReference type="SAM" id="MobiDB-lite"/>
    </source>
</evidence>
<dbReference type="AlphaFoldDB" id="M0HSR3"/>
<protein>
    <submittedName>
        <fullName evidence="2">Uncharacterized protein</fullName>
    </submittedName>
</protein>
<organism evidence="2 3">
    <name type="scientific">Haloferax elongans ATCC BAA-1513</name>
    <dbReference type="NCBI Taxonomy" id="1230453"/>
    <lineage>
        <taxon>Archaea</taxon>
        <taxon>Methanobacteriati</taxon>
        <taxon>Methanobacteriota</taxon>
        <taxon>Stenosarchaea group</taxon>
        <taxon>Halobacteria</taxon>
        <taxon>Halobacteriales</taxon>
        <taxon>Haloferacaceae</taxon>
        <taxon>Haloferax</taxon>
    </lineage>
</organism>
<dbReference type="Proteomes" id="UP000011612">
    <property type="component" value="Unassembled WGS sequence"/>
</dbReference>
<keyword evidence="3" id="KW-1185">Reference proteome</keyword>
<name>M0HSR3_HALEO</name>